<sequence>MLPSVALLLVLLLSSLALAGSPVPVAAQPKYLQRSRRRPLNPSFNSSQSLSDPNLHSMRYTSFASVYSESAGAAGVANLTTSAGTESWLV</sequence>
<comment type="caution">
    <text evidence="3">The sequence shown here is derived from an EMBL/GenBank/DDBJ whole genome shotgun (WGS) entry which is preliminary data.</text>
</comment>
<name>A0ABR1F1E9_9ASCO</name>
<feature type="compositionally biased region" description="Polar residues" evidence="1">
    <location>
        <begin position="42"/>
        <end position="52"/>
    </location>
</feature>
<feature type="chain" id="PRO_5045437991" evidence="2">
    <location>
        <begin position="20"/>
        <end position="90"/>
    </location>
</feature>
<proteinExistence type="predicted"/>
<dbReference type="GeneID" id="90038895"/>
<evidence type="ECO:0000313" key="3">
    <source>
        <dbReference type="EMBL" id="KAK7203665.1"/>
    </source>
</evidence>
<keyword evidence="4" id="KW-1185">Reference proteome</keyword>
<evidence type="ECO:0000256" key="2">
    <source>
        <dbReference type="SAM" id="SignalP"/>
    </source>
</evidence>
<dbReference type="Proteomes" id="UP001498771">
    <property type="component" value="Unassembled WGS sequence"/>
</dbReference>
<keyword evidence="2" id="KW-0732">Signal</keyword>
<reference evidence="3 4" key="1">
    <citation type="submission" date="2024-03" db="EMBL/GenBank/DDBJ databases">
        <title>Genome-scale model development and genomic sequencing of the oleaginous clade Lipomyces.</title>
        <authorList>
            <consortium name="Lawrence Berkeley National Laboratory"/>
            <person name="Czajka J.J."/>
            <person name="Han Y."/>
            <person name="Kim J."/>
            <person name="Mondo S.J."/>
            <person name="Hofstad B.A."/>
            <person name="Robles A."/>
            <person name="Haridas S."/>
            <person name="Riley R."/>
            <person name="LaButti K."/>
            <person name="Pangilinan J."/>
            <person name="Andreopoulos W."/>
            <person name="Lipzen A."/>
            <person name="Yan J."/>
            <person name="Wang M."/>
            <person name="Ng V."/>
            <person name="Grigoriev I.V."/>
            <person name="Spatafora J.W."/>
            <person name="Magnuson J.K."/>
            <person name="Baker S.E."/>
            <person name="Pomraning K.R."/>
        </authorList>
    </citation>
    <scope>NUCLEOTIDE SEQUENCE [LARGE SCALE GENOMIC DNA]</scope>
    <source>
        <strain evidence="3 4">Phaff 52-87</strain>
    </source>
</reference>
<feature type="signal peptide" evidence="2">
    <location>
        <begin position="1"/>
        <end position="19"/>
    </location>
</feature>
<dbReference type="RefSeq" id="XP_064766698.1">
    <property type="nucleotide sequence ID" value="XM_064913383.1"/>
</dbReference>
<organism evidence="3 4">
    <name type="scientific">Myxozyma melibiosi</name>
    <dbReference type="NCBI Taxonomy" id="54550"/>
    <lineage>
        <taxon>Eukaryota</taxon>
        <taxon>Fungi</taxon>
        <taxon>Dikarya</taxon>
        <taxon>Ascomycota</taxon>
        <taxon>Saccharomycotina</taxon>
        <taxon>Lipomycetes</taxon>
        <taxon>Lipomycetales</taxon>
        <taxon>Lipomycetaceae</taxon>
        <taxon>Myxozyma</taxon>
    </lineage>
</organism>
<gene>
    <name evidence="3" type="ORF">BZA70DRAFT_283102</name>
</gene>
<dbReference type="EMBL" id="JBBJBU010000011">
    <property type="protein sequence ID" value="KAK7203665.1"/>
    <property type="molecule type" value="Genomic_DNA"/>
</dbReference>
<accession>A0ABR1F1E9</accession>
<evidence type="ECO:0000256" key="1">
    <source>
        <dbReference type="SAM" id="MobiDB-lite"/>
    </source>
</evidence>
<protein>
    <submittedName>
        <fullName evidence="3">Uncharacterized protein</fullName>
    </submittedName>
</protein>
<evidence type="ECO:0000313" key="4">
    <source>
        <dbReference type="Proteomes" id="UP001498771"/>
    </source>
</evidence>
<feature type="region of interest" description="Disordered" evidence="1">
    <location>
        <begin position="32"/>
        <end position="52"/>
    </location>
</feature>